<gene>
    <name evidence="3" type="ORF">CN495_08325</name>
</gene>
<organism evidence="3 4">
    <name type="scientific">Bacillus thuringiensis</name>
    <dbReference type="NCBI Taxonomy" id="1428"/>
    <lineage>
        <taxon>Bacteria</taxon>
        <taxon>Bacillati</taxon>
        <taxon>Bacillota</taxon>
        <taxon>Bacilli</taxon>
        <taxon>Bacillales</taxon>
        <taxon>Bacillaceae</taxon>
        <taxon>Bacillus</taxon>
        <taxon>Bacillus cereus group</taxon>
    </lineage>
</organism>
<dbReference type="EMBL" id="NTYF01000023">
    <property type="protein sequence ID" value="PER55750.1"/>
    <property type="molecule type" value="Genomic_DNA"/>
</dbReference>
<dbReference type="RefSeq" id="WP_098317090.1">
    <property type="nucleotide sequence ID" value="NZ_NTYF01000023.1"/>
</dbReference>
<keyword evidence="2" id="KW-0812">Transmembrane</keyword>
<protein>
    <recommendedName>
        <fullName evidence="5">DUF5590 domain-containing protein</fullName>
    </recommendedName>
</protein>
<sequence>MVGRQKQAVAKGKQVAKKPVKKQEPRKKRVNREAETAVKRAKSLYWLAGVGVAIFLIGSFHDVFWGQDIGDKSNGVKKEIRATAGDVSEKYRLLDRVTESLKAKDVAGNVGNGTVVGYRSEFAKKDKDGDLLRVMVFVDRAGWLELTEEEQKKLVQSAGSGSKENAEYVGIQKVGVTYIGVTVLDNKSGEELATTQAGKLKKI</sequence>
<evidence type="ECO:0000256" key="2">
    <source>
        <dbReference type="SAM" id="Phobius"/>
    </source>
</evidence>
<feature type="region of interest" description="Disordered" evidence="1">
    <location>
        <begin position="1"/>
        <end position="34"/>
    </location>
</feature>
<proteinExistence type="predicted"/>
<feature type="transmembrane region" description="Helical" evidence="2">
    <location>
        <begin position="44"/>
        <end position="65"/>
    </location>
</feature>
<evidence type="ECO:0000313" key="4">
    <source>
        <dbReference type="Proteomes" id="UP000219897"/>
    </source>
</evidence>
<feature type="compositionally biased region" description="Low complexity" evidence="1">
    <location>
        <begin position="1"/>
        <end position="13"/>
    </location>
</feature>
<dbReference type="Proteomes" id="UP000219897">
    <property type="component" value="Unassembled WGS sequence"/>
</dbReference>
<accession>A0ABD6S9Y4</accession>
<evidence type="ECO:0000313" key="3">
    <source>
        <dbReference type="EMBL" id="PER55750.1"/>
    </source>
</evidence>
<keyword evidence="2" id="KW-0472">Membrane</keyword>
<keyword evidence="2" id="KW-1133">Transmembrane helix</keyword>
<evidence type="ECO:0000256" key="1">
    <source>
        <dbReference type="SAM" id="MobiDB-lite"/>
    </source>
</evidence>
<reference evidence="3 4" key="1">
    <citation type="submission" date="2017-09" db="EMBL/GenBank/DDBJ databases">
        <title>Large-scale bioinformatics analysis of Bacillus genomes uncovers conserved roles of natural products in bacterial physiology.</title>
        <authorList>
            <consortium name="Agbiome Team Llc"/>
            <person name="Bleich R.M."/>
            <person name="Kirk G.J."/>
            <person name="Santa Maria K.C."/>
            <person name="Allen S.E."/>
            <person name="Farag S."/>
            <person name="Shank E.A."/>
            <person name="Bowers A."/>
        </authorList>
    </citation>
    <scope>NUCLEOTIDE SEQUENCE [LARGE SCALE GENOMIC DNA]</scope>
    <source>
        <strain evidence="3 4">AFS005140</strain>
    </source>
</reference>
<dbReference type="AlphaFoldDB" id="A0ABD6S9Y4"/>
<comment type="caution">
    <text evidence="3">The sequence shown here is derived from an EMBL/GenBank/DDBJ whole genome shotgun (WGS) entry which is preliminary data.</text>
</comment>
<feature type="compositionally biased region" description="Basic residues" evidence="1">
    <location>
        <begin position="14"/>
        <end position="30"/>
    </location>
</feature>
<name>A0ABD6S9Y4_BACTU</name>
<evidence type="ECO:0008006" key="5">
    <source>
        <dbReference type="Google" id="ProtNLM"/>
    </source>
</evidence>